<dbReference type="SUPFAM" id="SSF109854">
    <property type="entry name" value="DinB/YfiT-like putative metalloenzymes"/>
    <property type="match status" value="1"/>
</dbReference>
<comment type="caution">
    <text evidence="2">The sequence shown here is derived from an EMBL/GenBank/DDBJ whole genome shotgun (WGS) entry which is preliminary data.</text>
</comment>
<protein>
    <recommendedName>
        <fullName evidence="1">DinB-like domain-containing protein</fullName>
    </recommendedName>
</protein>
<dbReference type="AlphaFoldDB" id="A0AAX1Q6T4"/>
<reference evidence="2 3" key="1">
    <citation type="submission" date="2016-03" db="EMBL/GenBank/DDBJ databases">
        <title>Comparison of Bacillus endophyticus and B. anthracis characteristics using whole genome sequence analysis and microbiological techniques.</title>
        <authorList>
            <person name="Lekota K.E."/>
            <person name="Mafofo J."/>
            <person name="Rees J."/>
            <person name="Muchadeyi F.C."/>
            <person name="Madoroba E."/>
            <person name="Van Heerden H."/>
        </authorList>
    </citation>
    <scope>NUCLEOTIDE SEQUENCE [LARGE SCALE GENOMIC DNA]</scope>
    <source>
        <strain evidence="2 3">3631_10C</strain>
    </source>
</reference>
<organism evidence="2 3">
    <name type="scientific">Priestia endophytica</name>
    <dbReference type="NCBI Taxonomy" id="135735"/>
    <lineage>
        <taxon>Bacteria</taxon>
        <taxon>Bacillati</taxon>
        <taxon>Bacillota</taxon>
        <taxon>Bacilli</taxon>
        <taxon>Bacillales</taxon>
        <taxon>Bacillaceae</taxon>
        <taxon>Priestia</taxon>
    </lineage>
</organism>
<accession>A0AAX1Q6T4</accession>
<feature type="domain" description="DinB-like" evidence="1">
    <location>
        <begin position="15"/>
        <end position="164"/>
    </location>
</feature>
<dbReference type="RefSeq" id="WP_113765869.1">
    <property type="nucleotide sequence ID" value="NZ_LVYK01000041.1"/>
</dbReference>
<gene>
    <name evidence="2" type="ORF">A3864_16710</name>
</gene>
<name>A0AAX1Q6T4_9BACI</name>
<sequence length="177" mass="21105">MDTTINELRENIKFQFSISKQLLEYHLTSLDSEEYLWRPYKNGLHIHNQNGTWYADWPESEDYDIGTASIAWTMWHISYWWEMVFDYAFGKGTLQRQDIVCYGDVESAKEKLVSLITRWEKVLTDLSDNDFLSTKYSKWPLADVEFHKMASWLNLELMKNASEIGYCRFHFASDQKK</sequence>
<evidence type="ECO:0000259" key="1">
    <source>
        <dbReference type="Pfam" id="PF12867"/>
    </source>
</evidence>
<evidence type="ECO:0000313" key="2">
    <source>
        <dbReference type="EMBL" id="RAS75098.1"/>
    </source>
</evidence>
<dbReference type="InterPro" id="IPR034660">
    <property type="entry name" value="DinB/YfiT-like"/>
</dbReference>
<dbReference type="Pfam" id="PF12867">
    <property type="entry name" value="DinB_2"/>
    <property type="match status" value="1"/>
</dbReference>
<dbReference type="EMBL" id="LVYK01000041">
    <property type="protein sequence ID" value="RAS75098.1"/>
    <property type="molecule type" value="Genomic_DNA"/>
</dbReference>
<evidence type="ECO:0000313" key="3">
    <source>
        <dbReference type="Proteomes" id="UP000250174"/>
    </source>
</evidence>
<dbReference type="InterPro" id="IPR024775">
    <property type="entry name" value="DinB-like"/>
</dbReference>
<dbReference type="Proteomes" id="UP000250174">
    <property type="component" value="Unassembled WGS sequence"/>
</dbReference>
<proteinExistence type="predicted"/>